<sequence length="49" mass="5593">MLELILVIILSFFFWRFNSSIVGNGTTLSLSVSNLWTLEQICFGDHNSE</sequence>
<evidence type="ECO:0000313" key="3">
    <source>
        <dbReference type="Proteomes" id="UP000822688"/>
    </source>
</evidence>
<accession>A0A8T0HLU9</accession>
<organism evidence="2 3">
    <name type="scientific">Ceratodon purpureus</name>
    <name type="common">Fire moss</name>
    <name type="synonym">Dicranum purpureum</name>
    <dbReference type="NCBI Taxonomy" id="3225"/>
    <lineage>
        <taxon>Eukaryota</taxon>
        <taxon>Viridiplantae</taxon>
        <taxon>Streptophyta</taxon>
        <taxon>Embryophyta</taxon>
        <taxon>Bryophyta</taxon>
        <taxon>Bryophytina</taxon>
        <taxon>Bryopsida</taxon>
        <taxon>Dicranidae</taxon>
        <taxon>Pseudoditrichales</taxon>
        <taxon>Ditrichaceae</taxon>
        <taxon>Ceratodon</taxon>
    </lineage>
</organism>
<gene>
    <name evidence="2" type="ORF">KC19_VG042400</name>
</gene>
<protein>
    <submittedName>
        <fullName evidence="2">Uncharacterized protein</fullName>
    </submittedName>
</protein>
<feature type="signal peptide" evidence="1">
    <location>
        <begin position="1"/>
        <end position="20"/>
    </location>
</feature>
<proteinExistence type="predicted"/>
<dbReference type="AlphaFoldDB" id="A0A8T0HLU9"/>
<feature type="chain" id="PRO_5035914533" evidence="1">
    <location>
        <begin position="21"/>
        <end position="49"/>
    </location>
</feature>
<name>A0A8T0HLU9_CERPU</name>
<reference evidence="2" key="1">
    <citation type="submission" date="2020-06" db="EMBL/GenBank/DDBJ databases">
        <title>WGS assembly of Ceratodon purpureus strain R40.</title>
        <authorList>
            <person name="Carey S.B."/>
            <person name="Jenkins J."/>
            <person name="Shu S."/>
            <person name="Lovell J.T."/>
            <person name="Sreedasyam A."/>
            <person name="Maumus F."/>
            <person name="Tiley G.P."/>
            <person name="Fernandez-Pozo N."/>
            <person name="Barry K."/>
            <person name="Chen C."/>
            <person name="Wang M."/>
            <person name="Lipzen A."/>
            <person name="Daum C."/>
            <person name="Saski C.A."/>
            <person name="Payton A.C."/>
            <person name="Mcbreen J.C."/>
            <person name="Conrad R.E."/>
            <person name="Kollar L.M."/>
            <person name="Olsson S."/>
            <person name="Huttunen S."/>
            <person name="Landis J.B."/>
            <person name="Wickett N.J."/>
            <person name="Johnson M.G."/>
            <person name="Rensing S.A."/>
            <person name="Grimwood J."/>
            <person name="Schmutz J."/>
            <person name="Mcdaniel S.F."/>
        </authorList>
    </citation>
    <scope>NUCLEOTIDE SEQUENCE</scope>
    <source>
        <strain evidence="2">R40</strain>
    </source>
</reference>
<dbReference type="EMBL" id="CM026426">
    <property type="protein sequence ID" value="KAG0571786.1"/>
    <property type="molecule type" value="Genomic_DNA"/>
</dbReference>
<keyword evidence="1" id="KW-0732">Signal</keyword>
<evidence type="ECO:0000313" key="2">
    <source>
        <dbReference type="EMBL" id="KAG0571786.1"/>
    </source>
</evidence>
<dbReference type="Proteomes" id="UP000822688">
    <property type="component" value="Chromosome V"/>
</dbReference>
<evidence type="ECO:0000256" key="1">
    <source>
        <dbReference type="SAM" id="SignalP"/>
    </source>
</evidence>
<comment type="caution">
    <text evidence="2">The sequence shown here is derived from an EMBL/GenBank/DDBJ whole genome shotgun (WGS) entry which is preliminary data.</text>
</comment>
<keyword evidence="3" id="KW-1185">Reference proteome</keyword>